<comment type="caution">
    <text evidence="1">The sequence shown here is derived from an EMBL/GenBank/DDBJ whole genome shotgun (WGS) entry which is preliminary data.</text>
</comment>
<evidence type="ECO:0000313" key="2">
    <source>
        <dbReference type="Proteomes" id="UP000229681"/>
    </source>
</evidence>
<gene>
    <name evidence="1" type="ORF">CUN49_17600</name>
</gene>
<sequence length="117" mass="13227">MLIARTPSQEIRFVQQLEELGFRLMDTLVYYRRDLQRMPLPEAQDAALIRPVQNGEEAAVRAIAAQSFQGYFGHYHADPRLDQAACDAAYISWAERSCVDRSVADEVLVAELDGQLV</sequence>
<dbReference type="EMBL" id="PGTM01000733">
    <property type="protein sequence ID" value="PJF33838.1"/>
    <property type="molecule type" value="Genomic_DNA"/>
</dbReference>
<reference evidence="1 2" key="1">
    <citation type="submission" date="2017-11" db="EMBL/GenBank/DDBJ databases">
        <title>Evolution of Phototrophy in the Chloroflexi Phylum Driven by Horizontal Gene Transfer.</title>
        <authorList>
            <person name="Ward L.M."/>
            <person name="Hemp J."/>
            <person name="Shih P.M."/>
            <person name="Mcglynn S.E."/>
            <person name="Fischer W."/>
        </authorList>
    </citation>
    <scope>NUCLEOTIDE SEQUENCE [LARGE SCALE GENOMIC DNA]</scope>
    <source>
        <strain evidence="1">JP3_13</strain>
    </source>
</reference>
<dbReference type="SUPFAM" id="SSF55729">
    <property type="entry name" value="Acyl-CoA N-acyltransferases (Nat)"/>
    <property type="match status" value="1"/>
</dbReference>
<dbReference type="Gene3D" id="3.40.630.30">
    <property type="match status" value="1"/>
</dbReference>
<feature type="non-terminal residue" evidence="1">
    <location>
        <position position="117"/>
    </location>
</feature>
<name>A0A2M8P8F8_9CHLR</name>
<accession>A0A2M8P8F8</accession>
<protein>
    <submittedName>
        <fullName evidence="1">Uncharacterized protein</fullName>
    </submittedName>
</protein>
<dbReference type="AlphaFoldDB" id="A0A2M8P8F8"/>
<proteinExistence type="predicted"/>
<organism evidence="1 2">
    <name type="scientific">Candidatus Thermofonsia Clade 1 bacterium</name>
    <dbReference type="NCBI Taxonomy" id="2364210"/>
    <lineage>
        <taxon>Bacteria</taxon>
        <taxon>Bacillati</taxon>
        <taxon>Chloroflexota</taxon>
        <taxon>Candidatus Thermofontia</taxon>
        <taxon>Candidatus Thermofonsia Clade 1</taxon>
    </lineage>
</organism>
<evidence type="ECO:0000313" key="1">
    <source>
        <dbReference type="EMBL" id="PJF33838.1"/>
    </source>
</evidence>
<dbReference type="InterPro" id="IPR016181">
    <property type="entry name" value="Acyl_CoA_acyltransferase"/>
</dbReference>
<dbReference type="Proteomes" id="UP000229681">
    <property type="component" value="Unassembled WGS sequence"/>
</dbReference>